<name>A0A1I8HP31_9PLAT</name>
<dbReference type="Gene3D" id="1.20.1280.50">
    <property type="match status" value="1"/>
</dbReference>
<evidence type="ECO:0000259" key="1">
    <source>
        <dbReference type="PROSITE" id="PS50181"/>
    </source>
</evidence>
<dbReference type="SUPFAM" id="SSF50978">
    <property type="entry name" value="WD40 repeat-like"/>
    <property type="match status" value="1"/>
</dbReference>
<protein>
    <submittedName>
        <fullName evidence="3">F-box domain-containing protein</fullName>
    </submittedName>
</protein>
<sequence>QTNVTFKEHLTSHIGLCELPQPALDLLTRQLDWRDLLSLGRVCRRLRAAASRDSLWFAICARRGWTKFGLPGAESLLSPADADAASEGRFGGCSSGVLLARRQFFLGRRVPRRSCFGAGGRWCFSRQGYKANTLRPGFVSCHDSFAFATRRYLKKSWSTGRYLVSPPLRPPKSANPSGCDSAISAFACNSSVAVTGTGEGLLCVWHCRRAQLMALRLMDDPICSICIGSAGSGSSGGSCFVYIGCDNGIAYEMELTGAASCDKAASEWNLQQLTVRRCFRCCSEFDSEGGLEVQLLCFVRCEDFLQLSGSEPSPDASLLQSNMLIAYTSSGSLSSWRLDTGARIGACLSAGQSAGGGD</sequence>
<dbReference type="SMART" id="SM00256">
    <property type="entry name" value="FBOX"/>
    <property type="match status" value="1"/>
</dbReference>
<proteinExistence type="predicted"/>
<keyword evidence="2" id="KW-1185">Reference proteome</keyword>
<reference evidence="3" key="1">
    <citation type="submission" date="2016-11" db="UniProtKB">
        <authorList>
            <consortium name="WormBaseParasite"/>
        </authorList>
    </citation>
    <scope>IDENTIFICATION</scope>
</reference>
<dbReference type="SUPFAM" id="SSF81383">
    <property type="entry name" value="F-box domain"/>
    <property type="match status" value="1"/>
</dbReference>
<dbReference type="InterPro" id="IPR036047">
    <property type="entry name" value="F-box-like_dom_sf"/>
</dbReference>
<dbReference type="Pfam" id="PF12937">
    <property type="entry name" value="F-box-like"/>
    <property type="match status" value="1"/>
</dbReference>
<organism evidence="2 3">
    <name type="scientific">Macrostomum lignano</name>
    <dbReference type="NCBI Taxonomy" id="282301"/>
    <lineage>
        <taxon>Eukaryota</taxon>
        <taxon>Metazoa</taxon>
        <taxon>Spiralia</taxon>
        <taxon>Lophotrochozoa</taxon>
        <taxon>Platyhelminthes</taxon>
        <taxon>Rhabditophora</taxon>
        <taxon>Macrostomorpha</taxon>
        <taxon>Macrostomida</taxon>
        <taxon>Macrostomidae</taxon>
        <taxon>Macrostomum</taxon>
    </lineage>
</organism>
<dbReference type="WBParaSite" id="maker-uti_cns_0007216-snap-gene-0.2-mRNA-1">
    <property type="protein sequence ID" value="maker-uti_cns_0007216-snap-gene-0.2-mRNA-1"/>
    <property type="gene ID" value="maker-uti_cns_0007216-snap-gene-0.2"/>
</dbReference>
<dbReference type="PROSITE" id="PS50181">
    <property type="entry name" value="FBOX"/>
    <property type="match status" value="1"/>
</dbReference>
<dbReference type="InterPro" id="IPR015943">
    <property type="entry name" value="WD40/YVTN_repeat-like_dom_sf"/>
</dbReference>
<dbReference type="InterPro" id="IPR001810">
    <property type="entry name" value="F-box_dom"/>
</dbReference>
<dbReference type="Gene3D" id="2.130.10.10">
    <property type="entry name" value="YVTN repeat-like/Quinoprotein amine dehydrogenase"/>
    <property type="match status" value="1"/>
</dbReference>
<dbReference type="AlphaFoldDB" id="A0A1I8HP31"/>
<feature type="domain" description="F-box" evidence="1">
    <location>
        <begin position="13"/>
        <end position="59"/>
    </location>
</feature>
<dbReference type="Proteomes" id="UP000095280">
    <property type="component" value="Unplaced"/>
</dbReference>
<evidence type="ECO:0000313" key="2">
    <source>
        <dbReference type="Proteomes" id="UP000095280"/>
    </source>
</evidence>
<evidence type="ECO:0000313" key="3">
    <source>
        <dbReference type="WBParaSite" id="maker-uti_cns_0007216-snap-gene-0.2-mRNA-1"/>
    </source>
</evidence>
<dbReference type="InterPro" id="IPR036322">
    <property type="entry name" value="WD40_repeat_dom_sf"/>
</dbReference>
<accession>A0A1I8HP31</accession>